<name>A0AAD7NZ92_9AGAR</name>
<gene>
    <name evidence="1" type="ORF">DFH07DRAFT_764828</name>
</gene>
<dbReference type="AlphaFoldDB" id="A0AAD7NZ92"/>
<comment type="caution">
    <text evidence="1">The sequence shown here is derived from an EMBL/GenBank/DDBJ whole genome shotgun (WGS) entry which is preliminary data.</text>
</comment>
<dbReference type="Proteomes" id="UP001215280">
    <property type="component" value="Unassembled WGS sequence"/>
</dbReference>
<protein>
    <submittedName>
        <fullName evidence="1">Uncharacterized protein</fullName>
    </submittedName>
</protein>
<keyword evidence="2" id="KW-1185">Reference proteome</keyword>
<evidence type="ECO:0000313" key="1">
    <source>
        <dbReference type="EMBL" id="KAJ7781810.1"/>
    </source>
</evidence>
<organism evidence="1 2">
    <name type="scientific">Mycena maculata</name>
    <dbReference type="NCBI Taxonomy" id="230809"/>
    <lineage>
        <taxon>Eukaryota</taxon>
        <taxon>Fungi</taxon>
        <taxon>Dikarya</taxon>
        <taxon>Basidiomycota</taxon>
        <taxon>Agaricomycotina</taxon>
        <taxon>Agaricomycetes</taxon>
        <taxon>Agaricomycetidae</taxon>
        <taxon>Agaricales</taxon>
        <taxon>Marasmiineae</taxon>
        <taxon>Mycenaceae</taxon>
        <taxon>Mycena</taxon>
    </lineage>
</organism>
<reference evidence="1" key="1">
    <citation type="submission" date="2023-03" db="EMBL/GenBank/DDBJ databases">
        <title>Massive genome expansion in bonnet fungi (Mycena s.s.) driven by repeated elements and novel gene families across ecological guilds.</title>
        <authorList>
            <consortium name="Lawrence Berkeley National Laboratory"/>
            <person name="Harder C.B."/>
            <person name="Miyauchi S."/>
            <person name="Viragh M."/>
            <person name="Kuo A."/>
            <person name="Thoen E."/>
            <person name="Andreopoulos B."/>
            <person name="Lu D."/>
            <person name="Skrede I."/>
            <person name="Drula E."/>
            <person name="Henrissat B."/>
            <person name="Morin E."/>
            <person name="Kohler A."/>
            <person name="Barry K."/>
            <person name="LaButti K."/>
            <person name="Morin E."/>
            <person name="Salamov A."/>
            <person name="Lipzen A."/>
            <person name="Mereny Z."/>
            <person name="Hegedus B."/>
            <person name="Baldrian P."/>
            <person name="Stursova M."/>
            <person name="Weitz H."/>
            <person name="Taylor A."/>
            <person name="Grigoriev I.V."/>
            <person name="Nagy L.G."/>
            <person name="Martin F."/>
            <person name="Kauserud H."/>
        </authorList>
    </citation>
    <scope>NUCLEOTIDE SEQUENCE</scope>
    <source>
        <strain evidence="1">CBHHK188m</strain>
    </source>
</reference>
<proteinExistence type="predicted"/>
<sequence length="141" mass="15631">MAHGVAGVSVHAACSSGTSSMGSQENDGVHEVGTAHCTTANTNAHRSCGFHKQRGTHLNLSRYHVRDGTVLKSGFERLIIQQVWVHGNRVHRRQRAARHCEFLGSRKFIVELKPEVLGGWFRGQGRERNAFSEIRTCDLAN</sequence>
<accession>A0AAD7NZ92</accession>
<dbReference type="EMBL" id="JARJLG010000004">
    <property type="protein sequence ID" value="KAJ7781810.1"/>
    <property type="molecule type" value="Genomic_DNA"/>
</dbReference>
<evidence type="ECO:0000313" key="2">
    <source>
        <dbReference type="Proteomes" id="UP001215280"/>
    </source>
</evidence>